<accession>A0AAD5X4C2</accession>
<evidence type="ECO:0000313" key="1">
    <source>
        <dbReference type="EMBL" id="KAJ3051222.1"/>
    </source>
</evidence>
<proteinExistence type="predicted"/>
<dbReference type="Gene3D" id="3.40.50.1240">
    <property type="entry name" value="Phosphoglycerate mutase-like"/>
    <property type="match status" value="1"/>
</dbReference>
<gene>
    <name evidence="1" type="ORF">HK097_007809</name>
</gene>
<dbReference type="PANTHER" id="PTHR48100">
    <property type="entry name" value="BROAD-SPECIFICITY PHOSPHATASE YOR283W-RELATED"/>
    <property type="match status" value="1"/>
</dbReference>
<dbReference type="CDD" id="cd07067">
    <property type="entry name" value="HP_PGM_like"/>
    <property type="match status" value="1"/>
</dbReference>
<dbReference type="PANTHER" id="PTHR48100:SF1">
    <property type="entry name" value="HISTIDINE PHOSPHATASE FAMILY PROTEIN-RELATED"/>
    <property type="match status" value="1"/>
</dbReference>
<dbReference type="AlphaFoldDB" id="A0AAD5X4C2"/>
<dbReference type="Proteomes" id="UP001212841">
    <property type="component" value="Unassembled WGS sequence"/>
</dbReference>
<organism evidence="1 2">
    <name type="scientific">Rhizophlyctis rosea</name>
    <dbReference type="NCBI Taxonomy" id="64517"/>
    <lineage>
        <taxon>Eukaryota</taxon>
        <taxon>Fungi</taxon>
        <taxon>Fungi incertae sedis</taxon>
        <taxon>Chytridiomycota</taxon>
        <taxon>Chytridiomycota incertae sedis</taxon>
        <taxon>Chytridiomycetes</taxon>
        <taxon>Rhizophlyctidales</taxon>
        <taxon>Rhizophlyctidaceae</taxon>
        <taxon>Rhizophlyctis</taxon>
    </lineage>
</organism>
<dbReference type="InterPro" id="IPR013078">
    <property type="entry name" value="His_Pase_superF_clade-1"/>
</dbReference>
<evidence type="ECO:0000313" key="2">
    <source>
        <dbReference type="Proteomes" id="UP001212841"/>
    </source>
</evidence>
<evidence type="ECO:0008006" key="3">
    <source>
        <dbReference type="Google" id="ProtNLM"/>
    </source>
</evidence>
<dbReference type="GO" id="GO:0005737">
    <property type="term" value="C:cytoplasm"/>
    <property type="evidence" value="ECO:0007669"/>
    <property type="project" value="TreeGrafter"/>
</dbReference>
<dbReference type="EMBL" id="JADGJD010000420">
    <property type="protein sequence ID" value="KAJ3051222.1"/>
    <property type="molecule type" value="Genomic_DNA"/>
</dbReference>
<keyword evidence="2" id="KW-1185">Reference proteome</keyword>
<comment type="caution">
    <text evidence="1">The sequence shown here is derived from an EMBL/GenBank/DDBJ whole genome shotgun (WGS) entry which is preliminary data.</text>
</comment>
<dbReference type="InterPro" id="IPR050275">
    <property type="entry name" value="PGM_Phosphatase"/>
</dbReference>
<dbReference type="GO" id="GO:0016791">
    <property type="term" value="F:phosphatase activity"/>
    <property type="evidence" value="ECO:0007669"/>
    <property type="project" value="TreeGrafter"/>
</dbReference>
<sequence>MPSTAALPPLPKPAKNYRYSVLPGFFAQSDPKTDEHTFPQHPARFGLMDDSDDRWKRFRARIQGLNKEARKKRLKSRVKFLLFQRHGQGEHNLAEQKYGKKLWDEYYSKQPEYFDPSLTPLGITQTTSVRNLLKTELTHSYPLPQLLVSSPLSRCLNTTFLIYSTLLSPPSQPQPSTQITLTSQHPHITPLVHELFREQYGDHTCDARRSRTDLKSLYPQFDYANLFSNSDELWKADEREPVEHVDQRVKEGLDWIWNRGEEEEFVSVVAHGGIVEGMFRVTGHREFEVVPGGFLPMVVRGEWD</sequence>
<reference evidence="1" key="1">
    <citation type="submission" date="2020-05" db="EMBL/GenBank/DDBJ databases">
        <title>Phylogenomic resolution of chytrid fungi.</title>
        <authorList>
            <person name="Stajich J.E."/>
            <person name="Amses K."/>
            <person name="Simmons R."/>
            <person name="Seto K."/>
            <person name="Myers J."/>
            <person name="Bonds A."/>
            <person name="Quandt C.A."/>
            <person name="Barry K."/>
            <person name="Liu P."/>
            <person name="Grigoriev I."/>
            <person name="Longcore J.E."/>
            <person name="James T.Y."/>
        </authorList>
    </citation>
    <scope>NUCLEOTIDE SEQUENCE</scope>
    <source>
        <strain evidence="1">JEL0318</strain>
    </source>
</reference>
<dbReference type="SUPFAM" id="SSF53254">
    <property type="entry name" value="Phosphoglycerate mutase-like"/>
    <property type="match status" value="1"/>
</dbReference>
<name>A0AAD5X4C2_9FUNG</name>
<dbReference type="InterPro" id="IPR029033">
    <property type="entry name" value="His_PPase_superfam"/>
</dbReference>
<protein>
    <recommendedName>
        <fullName evidence="3">Phosphoglycerate mutase-like protein</fullName>
    </recommendedName>
</protein>